<dbReference type="EMBL" id="OCNJ01000002">
    <property type="protein sequence ID" value="SOD92297.1"/>
    <property type="molecule type" value="Genomic_DNA"/>
</dbReference>
<keyword evidence="3" id="KW-1185">Reference proteome</keyword>
<dbReference type="AlphaFoldDB" id="A0A286G9U0"/>
<name>A0A286G9U0_9PROT</name>
<protein>
    <submittedName>
        <fullName evidence="2">L-lactate dehydrogenase complex protein LldE</fullName>
    </submittedName>
</protein>
<reference evidence="2 3" key="1">
    <citation type="submission" date="2017-09" db="EMBL/GenBank/DDBJ databases">
        <authorList>
            <person name="Ehlers B."/>
            <person name="Leendertz F.H."/>
        </authorList>
    </citation>
    <scope>NUCLEOTIDE SEQUENCE [LARGE SCALE GENOMIC DNA]</scope>
    <source>
        <strain evidence="2 3">USBA 140</strain>
    </source>
</reference>
<dbReference type="OrthoDB" id="9770306at2"/>
<feature type="domain" description="Cysteine-rich" evidence="1">
    <location>
        <begin position="152"/>
        <end position="236"/>
    </location>
</feature>
<dbReference type="Pfam" id="PF02754">
    <property type="entry name" value="CCG"/>
    <property type="match status" value="2"/>
</dbReference>
<dbReference type="InterPro" id="IPR004017">
    <property type="entry name" value="Cys_rich_dom"/>
</dbReference>
<dbReference type="GO" id="GO:0016491">
    <property type="term" value="F:oxidoreductase activity"/>
    <property type="evidence" value="ECO:0007669"/>
    <property type="project" value="UniProtKB-ARBA"/>
</dbReference>
<proteinExistence type="predicted"/>
<accession>A0A286G9U0</accession>
<dbReference type="PANTHER" id="PTHR30296:SF0">
    <property type="entry name" value="LACTATE UTILIZATION PROTEIN A"/>
    <property type="match status" value="1"/>
</dbReference>
<organism evidence="2 3">
    <name type="scientific">Caenispirillum bisanense</name>
    <dbReference type="NCBI Taxonomy" id="414052"/>
    <lineage>
        <taxon>Bacteria</taxon>
        <taxon>Pseudomonadati</taxon>
        <taxon>Pseudomonadota</taxon>
        <taxon>Alphaproteobacteria</taxon>
        <taxon>Rhodospirillales</taxon>
        <taxon>Novispirillaceae</taxon>
        <taxon>Caenispirillum</taxon>
    </lineage>
</organism>
<sequence>MSEPTAAAPSSSTAAAARPAQPHVGLFVTCLVDVYRPTVGFATLSLLEKAGCRVTVPDSQTCCGQPAWNTGDREDAQRVARPLIDAFLGFDYVVVPSGSCAGMIRYYPDVFQGDPVYGPKAEQLAAKTFEITSFLTDVMGWDGIEATYSDTVTYHDSCSGLRQLGIKAQPRALLSKVAGLDLVEMQRPEECCGFGGTFCVKYGEISDRMVTDKVTDIDTTGAGTLLAGEVGCLLNMAGKAKRLGQSVKCRHVTEVLAGMADRPAIGDER</sequence>
<evidence type="ECO:0000313" key="2">
    <source>
        <dbReference type="EMBL" id="SOD92297.1"/>
    </source>
</evidence>
<feature type="domain" description="Cysteine-rich" evidence="1">
    <location>
        <begin position="24"/>
        <end position="105"/>
    </location>
</feature>
<dbReference type="GO" id="GO:0005829">
    <property type="term" value="C:cytosol"/>
    <property type="evidence" value="ECO:0007669"/>
    <property type="project" value="TreeGrafter"/>
</dbReference>
<dbReference type="RefSeq" id="WP_097278361.1">
    <property type="nucleotide sequence ID" value="NZ_OCNJ01000002.1"/>
</dbReference>
<gene>
    <name evidence="2" type="ORF">SAMN05421508_102363</name>
</gene>
<evidence type="ECO:0000259" key="1">
    <source>
        <dbReference type="Pfam" id="PF02754"/>
    </source>
</evidence>
<dbReference type="PANTHER" id="PTHR30296">
    <property type="entry name" value="UNCHARACTERIZED PROTEIN YKGE"/>
    <property type="match status" value="1"/>
</dbReference>
<dbReference type="Proteomes" id="UP000219621">
    <property type="component" value="Unassembled WGS sequence"/>
</dbReference>
<evidence type="ECO:0000313" key="3">
    <source>
        <dbReference type="Proteomes" id="UP000219621"/>
    </source>
</evidence>